<accession>A0A8S5VBC6</accession>
<dbReference type="EMBL" id="BK016237">
    <property type="protein sequence ID" value="DAG04028.1"/>
    <property type="molecule type" value="Genomic_DNA"/>
</dbReference>
<sequence length="357" mass="39605">MALMMQDLRQFVDINIVPHATANTKGTRNAVLFTYEGTANTTLIINNLEDIETKLKDMTNTAKYATIFVNNGGTNLKVICGKSKIETTTIEALDLSDVIVTYCGTTPSTSQNALFLVAGQYNADANNYGIYEKIFLTASTRTNQNDMLIKNYAHKYSKVIGAEMTMAAYLSKIDVYSIDSVKDYAFTKENIDAENVYNMFQQSLKNLNVDVNLANAVRNIGGNCTDGTDLVNSYVRIVLHQTLTDKLIELLTQKIRGTAGVSKIYSAISKELQNYLTCGYLTTDKIWTDDDYKVTVGDQTYTIIEKGTALQNGYLIKILPMSSLTDAQKAKHSAPYIYVVIADQYGIRFITVNGEVI</sequence>
<proteinExistence type="predicted"/>
<name>A0A8S5VBC6_9CAUD</name>
<protein>
    <submittedName>
        <fullName evidence="1">Uncharacterized protein</fullName>
    </submittedName>
</protein>
<reference evidence="1" key="1">
    <citation type="journal article" date="2021" name="Proc. Natl. Acad. Sci. U.S.A.">
        <title>A Catalog of Tens of Thousands of Viruses from Human Metagenomes Reveals Hidden Associations with Chronic Diseases.</title>
        <authorList>
            <person name="Tisza M.J."/>
            <person name="Buck C.B."/>
        </authorList>
    </citation>
    <scope>NUCLEOTIDE SEQUENCE</scope>
    <source>
        <strain evidence="1">CtbEa13</strain>
    </source>
</reference>
<evidence type="ECO:0000313" key="1">
    <source>
        <dbReference type="EMBL" id="DAG04028.1"/>
    </source>
</evidence>
<organism evidence="1">
    <name type="scientific">Myoviridae sp. ctbEa13</name>
    <dbReference type="NCBI Taxonomy" id="2825136"/>
    <lineage>
        <taxon>Viruses</taxon>
        <taxon>Duplodnaviria</taxon>
        <taxon>Heunggongvirae</taxon>
        <taxon>Uroviricota</taxon>
        <taxon>Caudoviricetes</taxon>
    </lineage>
</organism>